<dbReference type="Gene3D" id="3.30.450.20">
    <property type="entry name" value="PAS domain"/>
    <property type="match status" value="5"/>
</dbReference>
<dbReference type="PROSITE" id="PS50113">
    <property type="entry name" value="PAC"/>
    <property type="match status" value="3"/>
</dbReference>
<evidence type="ECO:0000256" key="1">
    <source>
        <dbReference type="ARBA" id="ARBA00000085"/>
    </source>
</evidence>
<feature type="domain" description="Response regulatory" evidence="8">
    <location>
        <begin position="6"/>
        <end position="122"/>
    </location>
</feature>
<feature type="domain" description="Response regulatory" evidence="8">
    <location>
        <begin position="1027"/>
        <end position="1143"/>
    </location>
</feature>
<dbReference type="InterPro" id="IPR035965">
    <property type="entry name" value="PAS-like_dom_sf"/>
</dbReference>
<dbReference type="SMART" id="SM00387">
    <property type="entry name" value="HATPase_c"/>
    <property type="match status" value="1"/>
</dbReference>
<feature type="domain" description="PAS" evidence="9">
    <location>
        <begin position="648"/>
        <end position="689"/>
    </location>
</feature>
<evidence type="ECO:0000256" key="4">
    <source>
        <dbReference type="ARBA" id="ARBA00022679"/>
    </source>
</evidence>
<dbReference type="PROSITE" id="PS50109">
    <property type="entry name" value="HIS_KIN"/>
    <property type="match status" value="1"/>
</dbReference>
<reference evidence="11" key="1">
    <citation type="submission" date="2021-05" db="EMBL/GenBank/DDBJ databases">
        <title>Complete genome sequence of the cellulolytic planctomycete Telmatocola sphagniphila SP2T and characterization of the first cellulase from planctomycetes.</title>
        <authorList>
            <person name="Rakitin A.L."/>
            <person name="Beletsky A.V."/>
            <person name="Naumoff D.G."/>
            <person name="Kulichevskaya I.S."/>
            <person name="Mardanov A.V."/>
            <person name="Ravin N.V."/>
            <person name="Dedysh S.N."/>
        </authorList>
    </citation>
    <scope>NUCLEOTIDE SEQUENCE</scope>
    <source>
        <strain evidence="11">SP2T</strain>
    </source>
</reference>
<feature type="modified residue" description="4-aspartylphosphate" evidence="6">
    <location>
        <position position="57"/>
    </location>
</feature>
<feature type="domain" description="Histidine kinase" evidence="7">
    <location>
        <begin position="783"/>
        <end position="1006"/>
    </location>
</feature>
<dbReference type="InterPro" id="IPR036890">
    <property type="entry name" value="HATPase_C_sf"/>
</dbReference>
<keyword evidence="3 6" id="KW-0597">Phosphoprotein</keyword>
<dbReference type="Gene3D" id="1.10.287.130">
    <property type="match status" value="1"/>
</dbReference>
<dbReference type="GO" id="GO:0000155">
    <property type="term" value="F:phosphorelay sensor kinase activity"/>
    <property type="evidence" value="ECO:0007669"/>
    <property type="project" value="InterPro"/>
</dbReference>
<dbReference type="SUPFAM" id="SSF55874">
    <property type="entry name" value="ATPase domain of HSP90 chaperone/DNA topoisomerase II/histidine kinase"/>
    <property type="match status" value="1"/>
</dbReference>
<dbReference type="SMART" id="SM00448">
    <property type="entry name" value="REC"/>
    <property type="match status" value="2"/>
</dbReference>
<dbReference type="FunFam" id="3.30.450.20:FF:000099">
    <property type="entry name" value="Sensory box sensor histidine kinase"/>
    <property type="match status" value="1"/>
</dbReference>
<dbReference type="Pfam" id="PF13426">
    <property type="entry name" value="PAS_9"/>
    <property type="match status" value="1"/>
</dbReference>
<proteinExistence type="predicted"/>
<evidence type="ECO:0000259" key="9">
    <source>
        <dbReference type="PROSITE" id="PS50112"/>
    </source>
</evidence>
<dbReference type="InterPro" id="IPR001789">
    <property type="entry name" value="Sig_transdc_resp-reg_receiver"/>
</dbReference>
<dbReference type="SMART" id="SM00091">
    <property type="entry name" value="PAS"/>
    <property type="match status" value="5"/>
</dbReference>
<dbReference type="PRINTS" id="PR00344">
    <property type="entry name" value="BCTRLSENSOR"/>
</dbReference>
<dbReference type="Gene3D" id="2.10.70.100">
    <property type="match status" value="2"/>
</dbReference>
<dbReference type="InterPro" id="IPR000700">
    <property type="entry name" value="PAS-assoc_C"/>
</dbReference>
<dbReference type="Proteomes" id="UP000676194">
    <property type="component" value="Chromosome"/>
</dbReference>
<dbReference type="SUPFAM" id="SSF52172">
    <property type="entry name" value="CheY-like"/>
    <property type="match status" value="2"/>
</dbReference>
<dbReference type="EMBL" id="CP074694">
    <property type="protein sequence ID" value="QVL33861.1"/>
    <property type="molecule type" value="Genomic_DNA"/>
</dbReference>
<dbReference type="InterPro" id="IPR003661">
    <property type="entry name" value="HisK_dim/P_dom"/>
</dbReference>
<name>A0A8E6B9Z1_9BACT</name>
<dbReference type="InterPro" id="IPR011006">
    <property type="entry name" value="CheY-like_superfamily"/>
</dbReference>
<dbReference type="InterPro" id="IPR004358">
    <property type="entry name" value="Sig_transdc_His_kin-like_C"/>
</dbReference>
<evidence type="ECO:0000259" key="10">
    <source>
        <dbReference type="PROSITE" id="PS50113"/>
    </source>
</evidence>
<dbReference type="PANTHER" id="PTHR43304">
    <property type="entry name" value="PHYTOCHROME-LIKE PROTEIN CPH1"/>
    <property type="match status" value="1"/>
</dbReference>
<evidence type="ECO:0000256" key="6">
    <source>
        <dbReference type="PROSITE-ProRule" id="PRU00169"/>
    </source>
</evidence>
<dbReference type="Pfam" id="PF08447">
    <property type="entry name" value="PAS_3"/>
    <property type="match status" value="3"/>
</dbReference>
<sequence length="1145" mass="127836">MSQPMRLLIVEDKPDDAELVVLALKQQGLNTTWRRVETADEMRLALATGAWDAVLSDYTLPVFGAAASLAVVREFDPDLPFIVVSGTVGEDVAVRIMRAGANDYVLKHSLTRLAPALVRELREAENRRALKLADKVVRASEIRYRRLFEAAQDGILIVDVVSRQILDINPFLEKLIGYRHEELVGKELWEIGLFRDIEANKTAFHTLQEQGYIRYDDLPLATKNGLLIDVEFVSNIYREGDEQVIQCNIRDISARKRAEKVLLEKDLELTQAVRLARLGYWNRDLVTEYVEWSEMLYEIFGISRTRLELTFETFLATVHPDDRQAVANRIEAAVATIGSFEHSYRILVDGAVRVIHEVGRVIASEDGIPIRLAGSAQDITEQSKATATIQASEERYRTLITATTAIVWSSPPSGAFDTFQPAWTAFTGQTVEQHMGWGWLDAIHPDDREMSAQAWAAAVKDRCTYQLEHKIRRADGEYRDMSARALPILEPEGTVREWVGIHTDITDQKRAKERLYQSQERLSLATESARIGIWDWNVSSNEMDWDARMLALYGIREQEFSGAYNTWRNGLHPDDRDRAEAEIAAALAGVEDFHTEFRVVWPNGEVRHIEAHALVQLVPGGPATRMTGVNWDITDRKRAEDNLHMRDRAIQAATQGLMITDSSQADNPLVFVNHGFEQMTGYASEDILGLNCRFLQGVDTDPVAIARIREAILAEESYTLEILNYRKDGTPFWNKLSVAPVRGALGQLTHFVGVQEDVTARKSLEAQFRQSQKMDAFGQLAGGVAHDFNNLLTVINGYSDLLLQSLPSGDPSRELVSEILKAGERSAQLTRQLLAFSRQQVLAPRVLNLNEVVNEIDKMLRRLIGEDIRLTRTLESKLWAVQADTGQVEQVLLNLCVNARDAMPKGGRLTIETQNINLDENYARTHSDVPSGPYVLLSVTDTGSGMSMEVQERIFEPFFTTKGIGNGTGLGLATVFGIVKQSAGHIAVYSEVGVGTSFKVYLPRIEQQSKVLKAPSRILTPPRGTETILFAEDEPGVRNLTYRILAGCGYKVLLAGDGEEALRIAEADRGPIHLLISDVVMPGAGGRTTADQITRMHPEARVLYISGYTDDAVIRHGVLREGVHFLQKPFSPAALATIVREILDS</sequence>
<dbReference type="PROSITE" id="PS50112">
    <property type="entry name" value="PAS"/>
    <property type="match status" value="4"/>
</dbReference>
<evidence type="ECO:0000256" key="3">
    <source>
        <dbReference type="ARBA" id="ARBA00022553"/>
    </source>
</evidence>
<keyword evidence="4" id="KW-0808">Transferase</keyword>
<gene>
    <name evidence="11" type="ORF">KIH39_08135</name>
</gene>
<dbReference type="PANTHER" id="PTHR43304:SF1">
    <property type="entry name" value="PAC DOMAIN-CONTAINING PROTEIN"/>
    <property type="match status" value="1"/>
</dbReference>
<dbReference type="PROSITE" id="PS50110">
    <property type="entry name" value="RESPONSE_REGULATORY"/>
    <property type="match status" value="2"/>
</dbReference>
<accession>A0A8E6B9Z1</accession>
<dbReference type="EC" id="2.7.13.3" evidence="2"/>
<dbReference type="CDD" id="cd00082">
    <property type="entry name" value="HisKA"/>
    <property type="match status" value="1"/>
</dbReference>
<feature type="domain" description="PAC" evidence="10">
    <location>
        <begin position="465"/>
        <end position="517"/>
    </location>
</feature>
<dbReference type="Gene3D" id="3.30.565.10">
    <property type="entry name" value="Histidine kinase-like ATPase, C-terminal domain"/>
    <property type="match status" value="1"/>
</dbReference>
<keyword evidence="5" id="KW-0418">Kinase</keyword>
<feature type="domain" description="PAS" evidence="9">
    <location>
        <begin position="518"/>
        <end position="590"/>
    </location>
</feature>
<dbReference type="SMART" id="SM00086">
    <property type="entry name" value="PAC"/>
    <property type="match status" value="5"/>
</dbReference>
<dbReference type="CDD" id="cd00130">
    <property type="entry name" value="PAS"/>
    <property type="match status" value="5"/>
</dbReference>
<dbReference type="RefSeq" id="WP_213498842.1">
    <property type="nucleotide sequence ID" value="NZ_CP074694.1"/>
</dbReference>
<evidence type="ECO:0000313" key="11">
    <source>
        <dbReference type="EMBL" id="QVL33861.1"/>
    </source>
</evidence>
<dbReference type="CDD" id="cd00156">
    <property type="entry name" value="REC"/>
    <property type="match status" value="1"/>
</dbReference>
<comment type="catalytic activity">
    <reaction evidence="1">
        <text>ATP + protein L-histidine = ADP + protein N-phospho-L-histidine.</text>
        <dbReference type="EC" id="2.7.13.3"/>
    </reaction>
</comment>
<dbReference type="SMART" id="SM00388">
    <property type="entry name" value="HisKA"/>
    <property type="match status" value="1"/>
</dbReference>
<dbReference type="InterPro" id="IPR005467">
    <property type="entry name" value="His_kinase_dom"/>
</dbReference>
<dbReference type="InterPro" id="IPR036097">
    <property type="entry name" value="HisK_dim/P_sf"/>
</dbReference>
<dbReference type="SUPFAM" id="SSF47384">
    <property type="entry name" value="Homodimeric domain of signal transducing histidine kinase"/>
    <property type="match status" value="1"/>
</dbReference>
<feature type="domain" description="PAS" evidence="9">
    <location>
        <begin position="140"/>
        <end position="188"/>
    </location>
</feature>
<organism evidence="11 12">
    <name type="scientific">Telmatocola sphagniphila</name>
    <dbReference type="NCBI Taxonomy" id="1123043"/>
    <lineage>
        <taxon>Bacteria</taxon>
        <taxon>Pseudomonadati</taxon>
        <taxon>Planctomycetota</taxon>
        <taxon>Planctomycetia</taxon>
        <taxon>Gemmatales</taxon>
        <taxon>Gemmataceae</taxon>
    </lineage>
</organism>
<protein>
    <recommendedName>
        <fullName evidence="2">histidine kinase</fullName>
        <ecNumber evidence="2">2.7.13.3</ecNumber>
    </recommendedName>
</protein>
<dbReference type="InterPro" id="IPR052162">
    <property type="entry name" value="Sensor_kinase/Photoreceptor"/>
</dbReference>
<evidence type="ECO:0000256" key="5">
    <source>
        <dbReference type="ARBA" id="ARBA00022777"/>
    </source>
</evidence>
<dbReference type="InterPro" id="IPR001610">
    <property type="entry name" value="PAC"/>
</dbReference>
<dbReference type="Pfam" id="PF13188">
    <property type="entry name" value="PAS_8"/>
    <property type="match status" value="1"/>
</dbReference>
<dbReference type="AlphaFoldDB" id="A0A8E6B9Z1"/>
<evidence type="ECO:0000256" key="2">
    <source>
        <dbReference type="ARBA" id="ARBA00012438"/>
    </source>
</evidence>
<feature type="domain" description="PAC" evidence="10">
    <location>
        <begin position="718"/>
        <end position="770"/>
    </location>
</feature>
<dbReference type="Gene3D" id="3.40.50.2300">
    <property type="match status" value="2"/>
</dbReference>
<dbReference type="InterPro" id="IPR013655">
    <property type="entry name" value="PAS_fold_3"/>
</dbReference>
<dbReference type="Pfam" id="PF00512">
    <property type="entry name" value="HisKA"/>
    <property type="match status" value="1"/>
</dbReference>
<dbReference type="SUPFAM" id="SSF55785">
    <property type="entry name" value="PYP-like sensor domain (PAS domain)"/>
    <property type="match status" value="5"/>
</dbReference>
<evidence type="ECO:0000259" key="7">
    <source>
        <dbReference type="PROSITE" id="PS50109"/>
    </source>
</evidence>
<evidence type="ECO:0000259" key="8">
    <source>
        <dbReference type="PROSITE" id="PS50110"/>
    </source>
</evidence>
<keyword evidence="12" id="KW-1185">Reference proteome</keyword>
<dbReference type="InterPro" id="IPR003594">
    <property type="entry name" value="HATPase_dom"/>
</dbReference>
<dbReference type="KEGG" id="tsph:KIH39_08135"/>
<feature type="modified residue" description="4-aspartylphosphate" evidence="6">
    <location>
        <position position="1078"/>
    </location>
</feature>
<dbReference type="InterPro" id="IPR000014">
    <property type="entry name" value="PAS"/>
</dbReference>
<dbReference type="Pfam" id="PF02518">
    <property type="entry name" value="HATPase_c"/>
    <property type="match status" value="1"/>
</dbReference>
<feature type="domain" description="PAC" evidence="10">
    <location>
        <begin position="593"/>
        <end position="645"/>
    </location>
</feature>
<feature type="domain" description="PAS" evidence="9">
    <location>
        <begin position="392"/>
        <end position="462"/>
    </location>
</feature>
<dbReference type="NCBIfam" id="TIGR00229">
    <property type="entry name" value="sensory_box"/>
    <property type="match status" value="4"/>
</dbReference>
<evidence type="ECO:0000313" key="12">
    <source>
        <dbReference type="Proteomes" id="UP000676194"/>
    </source>
</evidence>
<dbReference type="Pfam" id="PF00072">
    <property type="entry name" value="Response_reg"/>
    <property type="match status" value="2"/>
</dbReference>